<feature type="compositionally biased region" description="Low complexity" evidence="1">
    <location>
        <begin position="300"/>
        <end position="318"/>
    </location>
</feature>
<dbReference type="WBParaSite" id="Hba_16403">
    <property type="protein sequence ID" value="Hba_16403"/>
    <property type="gene ID" value="Hba_16403"/>
</dbReference>
<name>A0A1I7XGF4_HETBA</name>
<sequence>MNIFCNYPTNSPSVINNHGFASGQMNEREYSFNNSIGGNLREYYPLCQQAGGTLFNYNSHSFELSDSSFYGRGYGSTIPAPEKCCVSPILQFVLHILQDSEGGVCRWSDRSSLGVRICDTRKFTTMYNDLMGTHVSQLWKYLCIFSALMATQNFQFSFTNISRALQAVEKVTLAGFKLWRRISSGEYRFFPDYSGNSLPNIPKNAFPRDIPSLPFPNKKKNIKNLKTYQIGKRTATPQNKTEPTPFCSEFAPSSPYFSPANSESTPLRSEPTPFCADFTPSSPYFPPANSELSPYYSVLSTPHPNVSPSSSSLKPSDPGVVKKSE</sequence>
<protein>
    <submittedName>
        <fullName evidence="3">ETS domain-containing protein</fullName>
    </submittedName>
</protein>
<dbReference type="Proteomes" id="UP000095283">
    <property type="component" value="Unplaced"/>
</dbReference>
<proteinExistence type="predicted"/>
<accession>A0A1I7XGF4</accession>
<evidence type="ECO:0000313" key="3">
    <source>
        <dbReference type="WBParaSite" id="Hba_16403"/>
    </source>
</evidence>
<dbReference type="AlphaFoldDB" id="A0A1I7XGF4"/>
<feature type="region of interest" description="Disordered" evidence="1">
    <location>
        <begin position="296"/>
        <end position="325"/>
    </location>
</feature>
<keyword evidence="2" id="KW-1185">Reference proteome</keyword>
<reference evidence="3" key="1">
    <citation type="submission" date="2016-11" db="UniProtKB">
        <authorList>
            <consortium name="WormBaseParasite"/>
        </authorList>
    </citation>
    <scope>IDENTIFICATION</scope>
</reference>
<evidence type="ECO:0000313" key="2">
    <source>
        <dbReference type="Proteomes" id="UP000095283"/>
    </source>
</evidence>
<organism evidence="2 3">
    <name type="scientific">Heterorhabditis bacteriophora</name>
    <name type="common">Entomopathogenic nematode worm</name>
    <dbReference type="NCBI Taxonomy" id="37862"/>
    <lineage>
        <taxon>Eukaryota</taxon>
        <taxon>Metazoa</taxon>
        <taxon>Ecdysozoa</taxon>
        <taxon>Nematoda</taxon>
        <taxon>Chromadorea</taxon>
        <taxon>Rhabditida</taxon>
        <taxon>Rhabditina</taxon>
        <taxon>Rhabditomorpha</taxon>
        <taxon>Strongyloidea</taxon>
        <taxon>Heterorhabditidae</taxon>
        <taxon>Heterorhabditis</taxon>
    </lineage>
</organism>
<evidence type="ECO:0000256" key="1">
    <source>
        <dbReference type="SAM" id="MobiDB-lite"/>
    </source>
</evidence>